<dbReference type="Proteomes" id="UP001501725">
    <property type="component" value="Unassembled WGS sequence"/>
</dbReference>
<protein>
    <recommendedName>
        <fullName evidence="3">Lacal_2735 family protein</fullName>
    </recommendedName>
</protein>
<keyword evidence="2" id="KW-1185">Reference proteome</keyword>
<evidence type="ECO:0000313" key="1">
    <source>
        <dbReference type="EMBL" id="GAA4334688.1"/>
    </source>
</evidence>
<proteinExistence type="predicted"/>
<reference evidence="2" key="1">
    <citation type="journal article" date="2019" name="Int. J. Syst. Evol. Microbiol.">
        <title>The Global Catalogue of Microorganisms (GCM) 10K type strain sequencing project: providing services to taxonomists for standard genome sequencing and annotation.</title>
        <authorList>
            <consortium name="The Broad Institute Genomics Platform"/>
            <consortium name="The Broad Institute Genome Sequencing Center for Infectious Disease"/>
            <person name="Wu L."/>
            <person name="Ma J."/>
        </authorList>
    </citation>
    <scope>NUCLEOTIDE SEQUENCE [LARGE SCALE GENOMIC DNA]</scope>
    <source>
        <strain evidence="2">JCM 17919</strain>
    </source>
</reference>
<comment type="caution">
    <text evidence="1">The sequence shown here is derived from an EMBL/GenBank/DDBJ whole genome shotgun (WGS) entry which is preliminary data.</text>
</comment>
<name>A0ABP8H5M4_9BACT</name>
<organism evidence="1 2">
    <name type="scientific">Flaviaesturariibacter amylovorans</name>
    <dbReference type="NCBI Taxonomy" id="1084520"/>
    <lineage>
        <taxon>Bacteria</taxon>
        <taxon>Pseudomonadati</taxon>
        <taxon>Bacteroidota</taxon>
        <taxon>Chitinophagia</taxon>
        <taxon>Chitinophagales</taxon>
        <taxon>Chitinophagaceae</taxon>
        <taxon>Flaviaestuariibacter</taxon>
    </lineage>
</organism>
<gene>
    <name evidence="1" type="ORF">GCM10023184_28950</name>
</gene>
<accession>A0ABP8H5M4</accession>
<dbReference type="EMBL" id="BAABGY010000008">
    <property type="protein sequence ID" value="GAA4334688.1"/>
    <property type="molecule type" value="Genomic_DNA"/>
</dbReference>
<evidence type="ECO:0000313" key="2">
    <source>
        <dbReference type="Proteomes" id="UP001501725"/>
    </source>
</evidence>
<sequence>MTPSNDTIREIVRMQNLLIKKQKEFTVALRNGAKATELAKISEELTRLYQIVADLRAKA</sequence>
<evidence type="ECO:0008006" key="3">
    <source>
        <dbReference type="Google" id="ProtNLM"/>
    </source>
</evidence>